<dbReference type="Proteomes" id="UP000580654">
    <property type="component" value="Unassembled WGS sequence"/>
</dbReference>
<sequence length="240" mass="24045">MNVRAAGTAAGEQPRAGKAVAKTADFKGALARAQAPFAPPPSRTQPAALAARPVGSGSLAAVPGLASFRGRIAAQESAGAGWSARNPASGALGRYQMLPVALKDIGWQDASGAWTGRAAALGIRSEADFLSSPAAQEAAMGQFLQRTEKQLAANGALGAAGTVVTATDGQPLPITEAGLVAAAHRRGAGAVARWLEHRTRTPDAPVPEATRAAFASVERRLRDFAGLSVAAGPAGASPSA</sequence>
<evidence type="ECO:0000313" key="2">
    <source>
        <dbReference type="EMBL" id="MBB5695033.1"/>
    </source>
</evidence>
<dbReference type="EMBL" id="JACIJD010000014">
    <property type="protein sequence ID" value="MBB5695033.1"/>
    <property type="molecule type" value="Genomic_DNA"/>
</dbReference>
<comment type="caution">
    <text evidence="2">The sequence shown here is derived from an EMBL/GenBank/DDBJ whole genome shotgun (WGS) entry which is preliminary data.</text>
</comment>
<keyword evidence="3" id="KW-1185">Reference proteome</keyword>
<dbReference type="AlphaFoldDB" id="A0A840YKL1"/>
<name>A0A840YKL1_9PROT</name>
<organism evidence="2 3">
    <name type="scientific">Muricoccus pecuniae</name>
    <dbReference type="NCBI Taxonomy" id="693023"/>
    <lineage>
        <taxon>Bacteria</taxon>
        <taxon>Pseudomonadati</taxon>
        <taxon>Pseudomonadota</taxon>
        <taxon>Alphaproteobacteria</taxon>
        <taxon>Acetobacterales</taxon>
        <taxon>Roseomonadaceae</taxon>
        <taxon>Muricoccus</taxon>
    </lineage>
</organism>
<protein>
    <submittedName>
        <fullName evidence="2">Uncharacterized protein</fullName>
    </submittedName>
</protein>
<dbReference type="RefSeq" id="WP_184520177.1">
    <property type="nucleotide sequence ID" value="NZ_JACIJD010000014.1"/>
</dbReference>
<reference evidence="2 3" key="1">
    <citation type="submission" date="2020-08" db="EMBL/GenBank/DDBJ databases">
        <title>Genomic Encyclopedia of Type Strains, Phase IV (KMG-IV): sequencing the most valuable type-strain genomes for metagenomic binning, comparative biology and taxonomic classification.</title>
        <authorList>
            <person name="Goeker M."/>
        </authorList>
    </citation>
    <scope>NUCLEOTIDE SEQUENCE [LARGE SCALE GENOMIC DNA]</scope>
    <source>
        <strain evidence="2 3">DSM 25622</strain>
    </source>
</reference>
<evidence type="ECO:0000313" key="3">
    <source>
        <dbReference type="Proteomes" id="UP000580654"/>
    </source>
</evidence>
<feature type="region of interest" description="Disordered" evidence="1">
    <location>
        <begin position="1"/>
        <end position="21"/>
    </location>
</feature>
<accession>A0A840YKL1</accession>
<dbReference type="Gene3D" id="1.10.530.10">
    <property type="match status" value="1"/>
</dbReference>
<gene>
    <name evidence="2" type="ORF">FHS87_003087</name>
</gene>
<proteinExistence type="predicted"/>
<evidence type="ECO:0000256" key="1">
    <source>
        <dbReference type="SAM" id="MobiDB-lite"/>
    </source>
</evidence>